<comment type="caution">
    <text evidence="3">The sequence shown here is derived from an EMBL/GenBank/DDBJ whole genome shotgun (WGS) entry which is preliminary data.</text>
</comment>
<proteinExistence type="predicted"/>
<dbReference type="EMBL" id="JBHLYR010000067">
    <property type="protein sequence ID" value="MFB9994888.1"/>
    <property type="molecule type" value="Genomic_DNA"/>
</dbReference>
<protein>
    <submittedName>
        <fullName evidence="3">Alpha/beta fold hydrolase</fullName>
    </submittedName>
</protein>
<evidence type="ECO:0000256" key="1">
    <source>
        <dbReference type="ARBA" id="ARBA00022801"/>
    </source>
</evidence>
<dbReference type="PANTHER" id="PTHR22946">
    <property type="entry name" value="DIENELACTONE HYDROLASE DOMAIN-CONTAINING PROTEIN-RELATED"/>
    <property type="match status" value="1"/>
</dbReference>
<dbReference type="InterPro" id="IPR029058">
    <property type="entry name" value="AB_hydrolase_fold"/>
</dbReference>
<dbReference type="PANTHER" id="PTHR22946:SF9">
    <property type="entry name" value="POLYKETIDE TRANSFERASE AF380"/>
    <property type="match status" value="1"/>
</dbReference>
<organism evidence="3 4">
    <name type="scientific">Deinococcus oregonensis</name>
    <dbReference type="NCBI Taxonomy" id="1805970"/>
    <lineage>
        <taxon>Bacteria</taxon>
        <taxon>Thermotogati</taxon>
        <taxon>Deinococcota</taxon>
        <taxon>Deinococci</taxon>
        <taxon>Deinococcales</taxon>
        <taxon>Deinococcaceae</taxon>
        <taxon>Deinococcus</taxon>
    </lineage>
</organism>
<keyword evidence="4" id="KW-1185">Reference proteome</keyword>
<accession>A0ABV6B554</accession>
<dbReference type="Pfam" id="PF12146">
    <property type="entry name" value="Hydrolase_4"/>
    <property type="match status" value="1"/>
</dbReference>
<evidence type="ECO:0000313" key="3">
    <source>
        <dbReference type="EMBL" id="MFB9994888.1"/>
    </source>
</evidence>
<reference evidence="3 4" key="1">
    <citation type="submission" date="2024-09" db="EMBL/GenBank/DDBJ databases">
        <authorList>
            <person name="Sun Q."/>
            <person name="Mori K."/>
        </authorList>
    </citation>
    <scope>NUCLEOTIDE SEQUENCE [LARGE SCALE GENOMIC DNA]</scope>
    <source>
        <strain evidence="3 4">JCM 13503</strain>
    </source>
</reference>
<dbReference type="GO" id="GO:0016787">
    <property type="term" value="F:hydrolase activity"/>
    <property type="evidence" value="ECO:0007669"/>
    <property type="project" value="UniProtKB-KW"/>
</dbReference>
<dbReference type="InterPro" id="IPR022742">
    <property type="entry name" value="Hydrolase_4"/>
</dbReference>
<evidence type="ECO:0000313" key="4">
    <source>
        <dbReference type="Proteomes" id="UP001589733"/>
    </source>
</evidence>
<feature type="domain" description="Serine aminopeptidase S33" evidence="2">
    <location>
        <begin position="43"/>
        <end position="172"/>
    </location>
</feature>
<dbReference type="RefSeq" id="WP_380016278.1">
    <property type="nucleotide sequence ID" value="NZ_JBHLYR010000067.1"/>
</dbReference>
<name>A0ABV6B554_9DEIO</name>
<dbReference type="Proteomes" id="UP001589733">
    <property type="component" value="Unassembled WGS sequence"/>
</dbReference>
<dbReference type="SUPFAM" id="SSF53474">
    <property type="entry name" value="alpha/beta-Hydrolases"/>
    <property type="match status" value="1"/>
</dbReference>
<sequence length="274" mass="29713">MTRAFSPTDPHATPVSDHTPYQIERRVLAGVPCLIERPTDGADIRAVCLVYHGAWAAKEGKLGVYSALTARGVAVVIPDAALHGERQGETPPDHNAREYVWESVRCTVAEAPALIDALEDLFEPYPGDVRPLWVVGSSMGGYVAQTLMQTERRISRVAALITSGVWAEPEVRRPELQAFLDLHRPLTHANQAPPLPFLLASGEADPTFPLAAHHAPTAAAYRAAYAQAGAAHLLHEATFPGVGHYTSIRMRDQVLAFFLADPNFSPWHPAESGP</sequence>
<dbReference type="Gene3D" id="3.40.50.1820">
    <property type="entry name" value="alpha/beta hydrolase"/>
    <property type="match status" value="1"/>
</dbReference>
<gene>
    <name evidence="3" type="ORF">ACFFLM_23340</name>
</gene>
<evidence type="ECO:0000259" key="2">
    <source>
        <dbReference type="Pfam" id="PF12146"/>
    </source>
</evidence>
<dbReference type="InterPro" id="IPR050261">
    <property type="entry name" value="FrsA_esterase"/>
</dbReference>
<keyword evidence="1 3" id="KW-0378">Hydrolase</keyword>